<keyword evidence="2" id="KW-1185">Reference proteome</keyword>
<name>A0ACB0KHP8_TRIPR</name>
<evidence type="ECO:0000313" key="1">
    <source>
        <dbReference type="EMBL" id="CAJ2656824.1"/>
    </source>
</evidence>
<gene>
    <name evidence="1" type="ORF">MILVUS5_LOCUS23491</name>
</gene>
<sequence>MLLLIREDENNVLLAVTDEGNGKIEHGRDFPKIIRDRICYRIISQGEHGVIGSARRIPLKDIANVGSSSLKKTATSSATTSSLKAGKYTVRNGTFINRARCSLRASFRRNVESIKPRHIAFQAIREREGEIRRGRPEMSLVYNRGYLCGCELVTAVGKREMSCYHQRVKYTLWCETLGIVPYENADMEIQRLFPRKLRSRWLVPYTVSQVFLHGALEASKEDGTTFIVNGQHAKHYEEGLLQVRYVVCLSD</sequence>
<proteinExistence type="predicted"/>
<protein>
    <submittedName>
        <fullName evidence="1">Uncharacterized protein</fullName>
    </submittedName>
</protein>
<dbReference type="Proteomes" id="UP001177021">
    <property type="component" value="Unassembled WGS sequence"/>
</dbReference>
<reference evidence="1" key="1">
    <citation type="submission" date="2023-10" db="EMBL/GenBank/DDBJ databases">
        <authorList>
            <person name="Rodriguez Cubillos JULIANA M."/>
            <person name="De Vega J."/>
        </authorList>
    </citation>
    <scope>NUCLEOTIDE SEQUENCE</scope>
</reference>
<evidence type="ECO:0000313" key="2">
    <source>
        <dbReference type="Proteomes" id="UP001177021"/>
    </source>
</evidence>
<dbReference type="EMBL" id="CASHSV030000248">
    <property type="protein sequence ID" value="CAJ2656824.1"/>
    <property type="molecule type" value="Genomic_DNA"/>
</dbReference>
<comment type="caution">
    <text evidence="1">The sequence shown here is derived from an EMBL/GenBank/DDBJ whole genome shotgun (WGS) entry which is preliminary data.</text>
</comment>
<organism evidence="1 2">
    <name type="scientific">Trifolium pratense</name>
    <name type="common">Red clover</name>
    <dbReference type="NCBI Taxonomy" id="57577"/>
    <lineage>
        <taxon>Eukaryota</taxon>
        <taxon>Viridiplantae</taxon>
        <taxon>Streptophyta</taxon>
        <taxon>Embryophyta</taxon>
        <taxon>Tracheophyta</taxon>
        <taxon>Spermatophyta</taxon>
        <taxon>Magnoliopsida</taxon>
        <taxon>eudicotyledons</taxon>
        <taxon>Gunneridae</taxon>
        <taxon>Pentapetalae</taxon>
        <taxon>rosids</taxon>
        <taxon>fabids</taxon>
        <taxon>Fabales</taxon>
        <taxon>Fabaceae</taxon>
        <taxon>Papilionoideae</taxon>
        <taxon>50 kb inversion clade</taxon>
        <taxon>NPAAA clade</taxon>
        <taxon>Hologalegina</taxon>
        <taxon>IRL clade</taxon>
        <taxon>Trifolieae</taxon>
        <taxon>Trifolium</taxon>
    </lineage>
</organism>
<accession>A0ACB0KHP8</accession>